<accession>A0AAD0HW42</accession>
<protein>
    <submittedName>
        <fullName evidence="2">Uncharacterized protein</fullName>
    </submittedName>
</protein>
<dbReference type="AlphaFoldDB" id="A0AAD0HW42"/>
<reference evidence="2 3" key="1">
    <citation type="submission" date="2018-03" db="EMBL/GenBank/DDBJ databases">
        <title>Complete Fusobacterium genomes using hybrid Minion sequencing.</title>
        <authorList>
            <person name="Slade D.J."/>
            <person name="Lahmers K."/>
        </authorList>
    </citation>
    <scope>NUCLEOTIDE SEQUENCE [LARGE SCALE GENOMIC DNA]</scope>
    <source>
        <strain evidence="2 3">2_1_31</strain>
    </source>
</reference>
<evidence type="ECO:0000256" key="1">
    <source>
        <dbReference type="SAM" id="MobiDB-lite"/>
    </source>
</evidence>
<dbReference type="KEGG" id="fpei:C4N17_09610"/>
<dbReference type="EMBL" id="CP028108">
    <property type="protein sequence ID" value="AVQ25881.1"/>
    <property type="molecule type" value="Genomic_DNA"/>
</dbReference>
<feature type="compositionally biased region" description="Basic and acidic residues" evidence="1">
    <location>
        <begin position="46"/>
        <end position="64"/>
    </location>
</feature>
<name>A0AAD0HW42_9FUSO</name>
<gene>
    <name evidence="2" type="ORF">C4N17_09610</name>
</gene>
<evidence type="ECO:0000313" key="3">
    <source>
        <dbReference type="Proteomes" id="UP000241472"/>
    </source>
</evidence>
<organism evidence="2 3">
    <name type="scientific">Fusobacterium periodonticum</name>
    <dbReference type="NCBI Taxonomy" id="860"/>
    <lineage>
        <taxon>Bacteria</taxon>
        <taxon>Fusobacteriati</taxon>
        <taxon>Fusobacteriota</taxon>
        <taxon>Fusobacteriia</taxon>
        <taxon>Fusobacteriales</taxon>
        <taxon>Fusobacteriaceae</taxon>
        <taxon>Fusobacterium</taxon>
    </lineage>
</organism>
<dbReference type="Proteomes" id="UP000241472">
    <property type="component" value="Chromosome"/>
</dbReference>
<evidence type="ECO:0000313" key="2">
    <source>
        <dbReference type="EMBL" id="AVQ25881.1"/>
    </source>
</evidence>
<proteinExistence type="predicted"/>
<sequence length="458" mass="52673">MPKKSKGSTGSSYIVDRKNRKVLIPIDVNKIEDIKELLGTVTEEVAHGKDALEGRQDKKVAEDKSNDEEGLETLGRPANEYVKKSFGEDNNSEIKLTTDGIDLSNADVGEKVGDVVTLEDRKFKKYYHKETNKLEIAVNSFKEIPKGISYIGNLALDSVVDALFAEDMEQSIKNLNNKDNISKYIKIFRKKGRKAMLNEMSKEFDKIYLSKIYLSKIYLSKIYLSDVSKKLFVIYGAPDEIRKLYTNKEKDKNNNDIDIFILDKHLPEHMEDLWSNPKTSDNLDKISNYWKNELGDKDSFSLSEQNRERNKTIAYPDFTTSYKFYAFGKTKLFQSTYGSVKRLENGKYDVNITVIFQYTDRFEDVKNVNELSSAKQGLNKEFKGGKTFSFRTEPKRVTIKKQVDSLDEITGLLKNRLKGIDDNSNLGQYNIKGNVSLIKNNKLDNSNEIDNFKKYYNQ</sequence>
<feature type="region of interest" description="Disordered" evidence="1">
    <location>
        <begin position="46"/>
        <end position="71"/>
    </location>
</feature>
<dbReference type="RefSeq" id="WP_008794771.1">
    <property type="nucleotide sequence ID" value="NZ_CABKNO010000004.1"/>
</dbReference>